<reference evidence="4 5" key="1">
    <citation type="submission" date="2016-01" db="EMBL/GenBank/DDBJ databases">
        <title>Genome Sequences of Twelve Sporeforming Bacillus Species Isolated from Foods.</title>
        <authorList>
            <person name="Berendsen E.M."/>
            <person name="Wells-Bennik M.H."/>
            <person name="Krawcyk A.O."/>
            <person name="De Jong A."/>
            <person name="Holsappel S."/>
            <person name="Eijlander R.T."/>
            <person name="Kuipers O.P."/>
        </authorList>
    </citation>
    <scope>NUCLEOTIDE SEQUENCE [LARGE SCALE GENOMIC DNA]</scope>
    <source>
        <strain evidence="2 4">B4098</strain>
        <strain evidence="3 5">B4099</strain>
    </source>
</reference>
<feature type="compositionally biased region" description="Basic and acidic residues" evidence="1">
    <location>
        <begin position="51"/>
        <end position="65"/>
    </location>
</feature>
<proteinExistence type="predicted"/>
<dbReference type="Proteomes" id="UP000075304">
    <property type="component" value="Unassembled WGS sequence"/>
</dbReference>
<evidence type="ECO:0000256" key="1">
    <source>
        <dbReference type="SAM" id="MobiDB-lite"/>
    </source>
</evidence>
<gene>
    <name evidence="2" type="ORF">B4098_0587</name>
    <name evidence="3" type="ORF">B4099_0605</name>
</gene>
<sequence length="65" mass="6672">MYKPGGICRAAEKAGESPAEGAKQAAVKRKNGCCKRAPVSLGDTPSGHGHAVHETARTADEAINN</sequence>
<feature type="region of interest" description="Disordered" evidence="1">
    <location>
        <begin position="38"/>
        <end position="65"/>
    </location>
</feature>
<dbReference type="Proteomes" id="UP000075288">
    <property type="component" value="Unassembled WGS sequence"/>
</dbReference>
<evidence type="ECO:0000313" key="4">
    <source>
        <dbReference type="Proteomes" id="UP000075288"/>
    </source>
</evidence>
<evidence type="ECO:0000313" key="2">
    <source>
        <dbReference type="EMBL" id="KYC64913.1"/>
    </source>
</evidence>
<feature type="region of interest" description="Disordered" evidence="1">
    <location>
        <begin position="1"/>
        <end position="23"/>
    </location>
</feature>
<dbReference type="PATRIC" id="fig|1398.25.peg.1606"/>
<accession>A0A150KJG2</accession>
<dbReference type="EMBL" id="LQYG01000023">
    <property type="protein sequence ID" value="KYC64913.1"/>
    <property type="molecule type" value="Genomic_DNA"/>
</dbReference>
<evidence type="ECO:0000313" key="3">
    <source>
        <dbReference type="EMBL" id="KYC71904.1"/>
    </source>
</evidence>
<protein>
    <submittedName>
        <fullName evidence="3">Uncharacterized protein</fullName>
    </submittedName>
</protein>
<dbReference type="EMBL" id="LQYI01000022">
    <property type="protein sequence ID" value="KYC71904.1"/>
    <property type="molecule type" value="Genomic_DNA"/>
</dbReference>
<comment type="caution">
    <text evidence="3">The sequence shown here is derived from an EMBL/GenBank/DDBJ whole genome shotgun (WGS) entry which is preliminary data.</text>
</comment>
<organism evidence="3 5">
    <name type="scientific">Heyndrickxia coagulans</name>
    <name type="common">Weizmannia coagulans</name>
    <dbReference type="NCBI Taxonomy" id="1398"/>
    <lineage>
        <taxon>Bacteria</taxon>
        <taxon>Bacillati</taxon>
        <taxon>Bacillota</taxon>
        <taxon>Bacilli</taxon>
        <taxon>Bacillales</taxon>
        <taxon>Bacillaceae</taxon>
        <taxon>Heyndrickxia</taxon>
    </lineage>
</organism>
<dbReference type="AlphaFoldDB" id="A0A150KJG2"/>
<evidence type="ECO:0000313" key="5">
    <source>
        <dbReference type="Proteomes" id="UP000075304"/>
    </source>
</evidence>
<name>A0A150KJG2_HEYCO</name>